<feature type="transmembrane region" description="Helical" evidence="6">
    <location>
        <begin position="88"/>
        <end position="110"/>
    </location>
</feature>
<feature type="transmembrane region" description="Helical" evidence="6">
    <location>
        <begin position="122"/>
        <end position="142"/>
    </location>
</feature>
<feature type="transmembrane region" description="Helical" evidence="6">
    <location>
        <begin position="353"/>
        <end position="374"/>
    </location>
</feature>
<keyword evidence="8" id="KW-1185">Reference proteome</keyword>
<dbReference type="InterPro" id="IPR024923">
    <property type="entry name" value="PG_synth_SpoVB"/>
</dbReference>
<feature type="transmembrane region" description="Helical" evidence="6">
    <location>
        <begin position="281"/>
        <end position="305"/>
    </location>
</feature>
<comment type="subcellular location">
    <subcellularLocation>
        <location evidence="1">Cell membrane</location>
        <topology evidence="1">Multi-pass membrane protein</topology>
    </subcellularLocation>
</comment>
<feature type="transmembrane region" description="Helical" evidence="6">
    <location>
        <begin position="477"/>
        <end position="504"/>
    </location>
</feature>
<evidence type="ECO:0000256" key="1">
    <source>
        <dbReference type="ARBA" id="ARBA00004651"/>
    </source>
</evidence>
<accession>A0A430AUI0</accession>
<organism evidence="7 8">
    <name type="scientific">Vagococcus acidifermentans</name>
    <dbReference type="NCBI Taxonomy" id="564710"/>
    <lineage>
        <taxon>Bacteria</taxon>
        <taxon>Bacillati</taxon>
        <taxon>Bacillota</taxon>
        <taxon>Bacilli</taxon>
        <taxon>Lactobacillales</taxon>
        <taxon>Enterococcaceae</taxon>
        <taxon>Vagococcus</taxon>
    </lineage>
</organism>
<dbReference type="GO" id="GO:0005886">
    <property type="term" value="C:plasma membrane"/>
    <property type="evidence" value="ECO:0007669"/>
    <property type="project" value="UniProtKB-SubCell"/>
</dbReference>
<dbReference type="PANTHER" id="PTHR30250">
    <property type="entry name" value="PST FAMILY PREDICTED COLANIC ACID TRANSPORTER"/>
    <property type="match status" value="1"/>
</dbReference>
<evidence type="ECO:0000256" key="5">
    <source>
        <dbReference type="ARBA" id="ARBA00023136"/>
    </source>
</evidence>
<evidence type="ECO:0000256" key="3">
    <source>
        <dbReference type="ARBA" id="ARBA00022692"/>
    </source>
</evidence>
<dbReference type="EMBL" id="NGKC01000007">
    <property type="protein sequence ID" value="RSU11718.1"/>
    <property type="molecule type" value="Genomic_DNA"/>
</dbReference>
<feature type="transmembrane region" description="Helical" evidence="6">
    <location>
        <begin position="187"/>
        <end position="208"/>
    </location>
</feature>
<dbReference type="InterPro" id="IPR050833">
    <property type="entry name" value="Poly_Biosynth_Transport"/>
</dbReference>
<dbReference type="AlphaFoldDB" id="A0A430AUI0"/>
<evidence type="ECO:0000313" key="7">
    <source>
        <dbReference type="EMBL" id="RSU11718.1"/>
    </source>
</evidence>
<gene>
    <name evidence="7" type="ORF">CBF27_07080</name>
</gene>
<sequence>MAEMNRRKVIQGAMLLTVTSLVVKVLSAVYRVPYQNLVGDEGFYVYQQVYPLYGIAMTLSLSGLPVYLSKLVAETRDEAARQVITQRFFTVVMSLAAVCFAGLFAGSGWLAAQMGDNQLAPLIRSVAFVFLLVPFLASYRGFFQGQLLMTPTSVSQLTEQTIRVGVILAAGIVFMTGRLSIYQTGQLAVTGATAGGLGAVFVLLWYLRRTGAVCPVGLQLPDRQFLSRLLMEGGTLCLYSAYLVLYQLVDSFVVKDALVRSGQPDLAAKIAKGVFDRGQPIVQLGLVVAVALTTAFLPTLTTLISQKRWREYHQATALFLRMSLTIASVAACGLGCILPYMNVTLFADNQGEATLVIFMSAVLFMSMIQSYQAILQSRNRIACQLIAAASGILVKIMVTSVLTRTFGTVGTSLSTISGLLCCSVLLHVFYRKQVSVQPVYQRRFLMKLAAGLSAMIVTLAGYRYLLNQAGWEQFSRLTTFLLTLIGVAAGGVVFLKVAAGIGLFTEKEWHYIPFWPIIKKYL</sequence>
<keyword evidence="2" id="KW-1003">Cell membrane</keyword>
<keyword evidence="5 6" id="KW-0472">Membrane</keyword>
<feature type="transmembrane region" description="Helical" evidence="6">
    <location>
        <begin position="444"/>
        <end position="465"/>
    </location>
</feature>
<name>A0A430AUI0_9ENTE</name>
<feature type="transmembrane region" description="Helical" evidence="6">
    <location>
        <begin position="50"/>
        <end position="68"/>
    </location>
</feature>
<feature type="transmembrane region" description="Helical" evidence="6">
    <location>
        <begin position="409"/>
        <end position="430"/>
    </location>
</feature>
<evidence type="ECO:0000256" key="6">
    <source>
        <dbReference type="SAM" id="Phobius"/>
    </source>
</evidence>
<dbReference type="CDD" id="cd13124">
    <property type="entry name" value="MATE_SpoVB_like"/>
    <property type="match status" value="1"/>
</dbReference>
<feature type="transmembrane region" description="Helical" evidence="6">
    <location>
        <begin position="162"/>
        <end position="181"/>
    </location>
</feature>
<dbReference type="Pfam" id="PF01943">
    <property type="entry name" value="Polysacc_synt"/>
    <property type="match status" value="1"/>
</dbReference>
<feature type="transmembrane region" description="Helical" evidence="6">
    <location>
        <begin position="317"/>
        <end position="341"/>
    </location>
</feature>
<evidence type="ECO:0000313" key="8">
    <source>
        <dbReference type="Proteomes" id="UP000286773"/>
    </source>
</evidence>
<evidence type="ECO:0000256" key="2">
    <source>
        <dbReference type="ARBA" id="ARBA00022475"/>
    </source>
</evidence>
<dbReference type="RefSeq" id="WP_126813631.1">
    <property type="nucleotide sequence ID" value="NZ_NGKC01000007.1"/>
</dbReference>
<feature type="transmembrane region" description="Helical" evidence="6">
    <location>
        <begin position="12"/>
        <end position="30"/>
    </location>
</feature>
<dbReference type="InterPro" id="IPR002797">
    <property type="entry name" value="Polysacc_synth"/>
</dbReference>
<feature type="transmembrane region" description="Helical" evidence="6">
    <location>
        <begin position="229"/>
        <end position="249"/>
    </location>
</feature>
<protein>
    <submittedName>
        <fullName evidence="7">Uncharacterized protein</fullName>
    </submittedName>
</protein>
<dbReference type="OrthoDB" id="9775950at2"/>
<evidence type="ECO:0000256" key="4">
    <source>
        <dbReference type="ARBA" id="ARBA00022989"/>
    </source>
</evidence>
<proteinExistence type="predicted"/>
<comment type="caution">
    <text evidence="7">The sequence shown here is derived from an EMBL/GenBank/DDBJ whole genome shotgun (WGS) entry which is preliminary data.</text>
</comment>
<dbReference type="PANTHER" id="PTHR30250:SF29">
    <property type="entry name" value="POLYSACCHARIDE BIOSYNTHESIS PROTEIN C-TERMINAL DOMAIN-CONTAINING PROTEIN"/>
    <property type="match status" value="1"/>
</dbReference>
<feature type="transmembrane region" description="Helical" evidence="6">
    <location>
        <begin position="381"/>
        <end position="403"/>
    </location>
</feature>
<dbReference type="Proteomes" id="UP000286773">
    <property type="component" value="Unassembled WGS sequence"/>
</dbReference>
<keyword evidence="3 6" id="KW-0812">Transmembrane</keyword>
<reference evidence="7 8" key="1">
    <citation type="submission" date="2017-05" db="EMBL/GenBank/DDBJ databases">
        <title>Vagococcus spp. assemblies.</title>
        <authorList>
            <person name="Gulvik C.A."/>
        </authorList>
    </citation>
    <scope>NUCLEOTIDE SEQUENCE [LARGE SCALE GENOMIC DNA]</scope>
    <source>
        <strain evidence="7 8">LMG 24798</strain>
    </source>
</reference>
<keyword evidence="4 6" id="KW-1133">Transmembrane helix</keyword>